<dbReference type="STRING" id="1434700.SAMN06296427_102122"/>
<name>A0A1W1Z2X8_9FLAO</name>
<dbReference type="AlphaFoldDB" id="A0A1W1Z2X8"/>
<evidence type="ECO:0000313" key="2">
    <source>
        <dbReference type="Proteomes" id="UP000192393"/>
    </source>
</evidence>
<reference evidence="1 2" key="1">
    <citation type="submission" date="2017-04" db="EMBL/GenBank/DDBJ databases">
        <authorList>
            <person name="Afonso C.L."/>
            <person name="Miller P.J."/>
            <person name="Scott M.A."/>
            <person name="Spackman E."/>
            <person name="Goraichik I."/>
            <person name="Dimitrov K.M."/>
            <person name="Suarez D.L."/>
            <person name="Swayne D.E."/>
        </authorList>
    </citation>
    <scope>NUCLEOTIDE SEQUENCE [LARGE SCALE GENOMIC DNA]</scope>
    <source>
        <strain evidence="1 2">CGMCC 1.12708</strain>
    </source>
</reference>
<dbReference type="EMBL" id="FWXS01000002">
    <property type="protein sequence ID" value="SMC42441.1"/>
    <property type="molecule type" value="Genomic_DNA"/>
</dbReference>
<gene>
    <name evidence="1" type="ORF">SAMN06296427_102122</name>
</gene>
<protein>
    <submittedName>
        <fullName evidence="1">Uncharacterized protein</fullName>
    </submittedName>
</protein>
<dbReference type="Proteomes" id="UP000192393">
    <property type="component" value="Unassembled WGS sequence"/>
</dbReference>
<evidence type="ECO:0000313" key="1">
    <source>
        <dbReference type="EMBL" id="SMC42441.1"/>
    </source>
</evidence>
<proteinExistence type="predicted"/>
<accession>A0A1W1Z2X8</accession>
<keyword evidence="2" id="KW-1185">Reference proteome</keyword>
<sequence>MGIILCAYLFAFSCSKNLNDSFSTGKIVYICKGAYSKSYHFDSECQGLRSCSTEIFEIEIESAQKKGRTLCGYEL</sequence>
<organism evidence="1 2">
    <name type="scientific">Moheibacter sediminis</name>
    <dbReference type="NCBI Taxonomy" id="1434700"/>
    <lineage>
        <taxon>Bacteria</taxon>
        <taxon>Pseudomonadati</taxon>
        <taxon>Bacteroidota</taxon>
        <taxon>Flavobacteriia</taxon>
        <taxon>Flavobacteriales</taxon>
        <taxon>Weeksellaceae</taxon>
        <taxon>Moheibacter</taxon>
    </lineage>
</organism>